<dbReference type="PROSITE" id="PS50089">
    <property type="entry name" value="ZF_RING_2"/>
    <property type="match status" value="1"/>
</dbReference>
<protein>
    <recommendedName>
        <fullName evidence="4">RING-type E3 ubiquitin transferase</fullName>
        <ecNumber evidence="4">2.3.2.27</ecNumber>
    </recommendedName>
</protein>
<evidence type="ECO:0000256" key="3">
    <source>
        <dbReference type="ARBA" id="ARBA00004906"/>
    </source>
</evidence>
<dbReference type="GO" id="GO:0006511">
    <property type="term" value="P:ubiquitin-dependent protein catabolic process"/>
    <property type="evidence" value="ECO:0007669"/>
    <property type="project" value="InterPro"/>
</dbReference>
<dbReference type="PANTHER" id="PTHR12313">
    <property type="entry name" value="E3 UBIQUITIN-PROTEIN LIGASE RNF5-RELATED"/>
    <property type="match status" value="1"/>
</dbReference>
<evidence type="ECO:0000256" key="6">
    <source>
        <dbReference type="ARBA" id="ARBA00022723"/>
    </source>
</evidence>
<dbReference type="GO" id="GO:0005783">
    <property type="term" value="C:endoplasmic reticulum"/>
    <property type="evidence" value="ECO:0007669"/>
    <property type="project" value="InterPro"/>
</dbReference>
<evidence type="ECO:0000256" key="11">
    <source>
        <dbReference type="PROSITE-ProRule" id="PRU00175"/>
    </source>
</evidence>
<comment type="catalytic activity">
    <reaction evidence="1">
        <text>S-ubiquitinyl-[E2 ubiquitin-conjugating enzyme]-L-cysteine + [acceptor protein]-L-lysine = [E2 ubiquitin-conjugating enzyme]-L-cysteine + N(6)-ubiquitinyl-[acceptor protein]-L-lysine.</text>
        <dbReference type="EC" id="2.3.2.27"/>
    </reaction>
</comment>
<keyword evidence="5" id="KW-0808">Transferase</keyword>
<dbReference type="InterPro" id="IPR001841">
    <property type="entry name" value="Znf_RING"/>
</dbReference>
<keyword evidence="10" id="KW-0472">Membrane</keyword>
<accession>A0A8T0GHX1</accession>
<feature type="domain" description="RING-type" evidence="12">
    <location>
        <begin position="24"/>
        <end position="63"/>
    </location>
</feature>
<name>A0A8T0GHX1_CERPU</name>
<evidence type="ECO:0000313" key="14">
    <source>
        <dbReference type="Proteomes" id="UP000822688"/>
    </source>
</evidence>
<comment type="pathway">
    <text evidence="3">Protein modification; protein ubiquitination.</text>
</comment>
<evidence type="ECO:0000256" key="4">
    <source>
        <dbReference type="ARBA" id="ARBA00012483"/>
    </source>
</evidence>
<dbReference type="AlphaFoldDB" id="A0A8T0GHX1"/>
<organism evidence="13 14">
    <name type="scientific">Ceratodon purpureus</name>
    <name type="common">Fire moss</name>
    <name type="synonym">Dicranum purpureum</name>
    <dbReference type="NCBI Taxonomy" id="3225"/>
    <lineage>
        <taxon>Eukaryota</taxon>
        <taxon>Viridiplantae</taxon>
        <taxon>Streptophyta</taxon>
        <taxon>Embryophyta</taxon>
        <taxon>Bryophyta</taxon>
        <taxon>Bryophytina</taxon>
        <taxon>Bryopsida</taxon>
        <taxon>Dicranidae</taxon>
        <taxon>Pseudoditrichales</taxon>
        <taxon>Ditrichaceae</taxon>
        <taxon>Ceratodon</taxon>
    </lineage>
</organism>
<keyword evidence="6" id="KW-0479">Metal-binding</keyword>
<evidence type="ECO:0000313" key="13">
    <source>
        <dbReference type="EMBL" id="KAG0558981.1"/>
    </source>
</evidence>
<keyword evidence="8" id="KW-0833">Ubl conjugation pathway</keyword>
<comment type="caution">
    <text evidence="13">The sequence shown here is derived from an EMBL/GenBank/DDBJ whole genome shotgun (WGS) entry which is preliminary data.</text>
</comment>
<keyword evidence="9" id="KW-0862">Zinc</keyword>
<dbReference type="Gene3D" id="3.30.40.10">
    <property type="entry name" value="Zinc/RING finger domain, C3HC4 (zinc finger)"/>
    <property type="match status" value="1"/>
</dbReference>
<dbReference type="EC" id="2.3.2.27" evidence="4"/>
<dbReference type="InterPro" id="IPR018957">
    <property type="entry name" value="Znf_C3HC4_RING-type"/>
</dbReference>
<dbReference type="SMART" id="SM00184">
    <property type="entry name" value="RING"/>
    <property type="match status" value="1"/>
</dbReference>
<evidence type="ECO:0000256" key="1">
    <source>
        <dbReference type="ARBA" id="ARBA00000900"/>
    </source>
</evidence>
<dbReference type="InterPro" id="IPR045103">
    <property type="entry name" value="RNF5/RNF185-like"/>
</dbReference>
<dbReference type="Pfam" id="PF00097">
    <property type="entry name" value="zf-C3HC4"/>
    <property type="match status" value="1"/>
</dbReference>
<evidence type="ECO:0000256" key="5">
    <source>
        <dbReference type="ARBA" id="ARBA00022679"/>
    </source>
</evidence>
<keyword evidence="7 11" id="KW-0863">Zinc-finger</keyword>
<dbReference type="PROSITE" id="PS00518">
    <property type="entry name" value="ZF_RING_1"/>
    <property type="match status" value="1"/>
</dbReference>
<dbReference type="InterPro" id="IPR017907">
    <property type="entry name" value="Znf_RING_CS"/>
</dbReference>
<evidence type="ECO:0000256" key="8">
    <source>
        <dbReference type="ARBA" id="ARBA00022786"/>
    </source>
</evidence>
<sequence>MEESQLQTNTNIVHDGDSKKAWVCMICLEELKNPMCTPCGHLFCWSCIYAWLKDEPKPCPMCKSIVLELYSNIIPIYNGLSENKVSSESIECPSNQNSLSNQVDVEIPPCPREILTSQAISRNVMIPSSITTISQLMDASDNSEFGPSRILDQNIDDGDYNTWFSRVNSQVITTEIELQYTRNHSYESQLQIGNNVFNFRVVVKPTMISRIMSKISEVSLVWPAAFIGAGLFCRWKFTV</sequence>
<evidence type="ECO:0000256" key="9">
    <source>
        <dbReference type="ARBA" id="ARBA00022833"/>
    </source>
</evidence>
<dbReference type="GO" id="GO:0061630">
    <property type="term" value="F:ubiquitin protein ligase activity"/>
    <property type="evidence" value="ECO:0007669"/>
    <property type="project" value="UniProtKB-EC"/>
</dbReference>
<keyword evidence="14" id="KW-1185">Reference proteome</keyword>
<evidence type="ECO:0000256" key="2">
    <source>
        <dbReference type="ARBA" id="ARBA00004308"/>
    </source>
</evidence>
<evidence type="ECO:0000259" key="12">
    <source>
        <dbReference type="PROSITE" id="PS50089"/>
    </source>
</evidence>
<dbReference type="InterPro" id="IPR013083">
    <property type="entry name" value="Znf_RING/FYVE/PHD"/>
</dbReference>
<dbReference type="GO" id="GO:0008270">
    <property type="term" value="F:zinc ion binding"/>
    <property type="evidence" value="ECO:0007669"/>
    <property type="project" value="UniProtKB-KW"/>
</dbReference>
<comment type="subcellular location">
    <subcellularLocation>
        <location evidence="2">Endomembrane system</location>
    </subcellularLocation>
</comment>
<reference evidence="13" key="1">
    <citation type="submission" date="2020-06" db="EMBL/GenBank/DDBJ databases">
        <title>WGS assembly of Ceratodon purpureus strain R40.</title>
        <authorList>
            <person name="Carey S.B."/>
            <person name="Jenkins J."/>
            <person name="Shu S."/>
            <person name="Lovell J.T."/>
            <person name="Sreedasyam A."/>
            <person name="Maumus F."/>
            <person name="Tiley G.P."/>
            <person name="Fernandez-Pozo N."/>
            <person name="Barry K."/>
            <person name="Chen C."/>
            <person name="Wang M."/>
            <person name="Lipzen A."/>
            <person name="Daum C."/>
            <person name="Saski C.A."/>
            <person name="Payton A.C."/>
            <person name="Mcbreen J.C."/>
            <person name="Conrad R.E."/>
            <person name="Kollar L.M."/>
            <person name="Olsson S."/>
            <person name="Huttunen S."/>
            <person name="Landis J.B."/>
            <person name="Wickett N.J."/>
            <person name="Johnson M.G."/>
            <person name="Rensing S.A."/>
            <person name="Grimwood J."/>
            <person name="Schmutz J."/>
            <person name="Mcdaniel S.F."/>
        </authorList>
    </citation>
    <scope>NUCLEOTIDE SEQUENCE</scope>
    <source>
        <strain evidence="13">R40</strain>
    </source>
</reference>
<evidence type="ECO:0000256" key="10">
    <source>
        <dbReference type="ARBA" id="ARBA00023136"/>
    </source>
</evidence>
<gene>
    <name evidence="13" type="ORF">KC19_10G069700</name>
</gene>
<dbReference type="Proteomes" id="UP000822688">
    <property type="component" value="Chromosome 10"/>
</dbReference>
<dbReference type="SUPFAM" id="SSF57850">
    <property type="entry name" value="RING/U-box"/>
    <property type="match status" value="1"/>
</dbReference>
<proteinExistence type="predicted"/>
<evidence type="ECO:0000256" key="7">
    <source>
        <dbReference type="ARBA" id="ARBA00022771"/>
    </source>
</evidence>
<dbReference type="EMBL" id="CM026431">
    <property type="protein sequence ID" value="KAG0558981.1"/>
    <property type="molecule type" value="Genomic_DNA"/>
</dbReference>